<sequence>MDDVELVERAMVAIRRRQNRRTLAPSDEPSGQSFDVLDAVESMADATVSAVAAALGLDQPRVSRLISAAVDAGLIERVADQHDGRRSRLALTRTGREVVRTAHRRRTEVFAEAMRTWSATERTEFASLLTRFVAKLPGS</sequence>
<evidence type="ECO:0000313" key="3">
    <source>
        <dbReference type="Proteomes" id="UP000540412"/>
    </source>
</evidence>
<dbReference type="GO" id="GO:0003677">
    <property type="term" value="F:DNA binding"/>
    <property type="evidence" value="ECO:0007669"/>
    <property type="project" value="UniProtKB-KW"/>
</dbReference>
<dbReference type="PANTHER" id="PTHR33164:SF57">
    <property type="entry name" value="MARR-FAMILY TRANSCRIPTIONAL REGULATOR"/>
    <property type="match status" value="1"/>
</dbReference>
<dbReference type="PRINTS" id="PR00598">
    <property type="entry name" value="HTHMARR"/>
</dbReference>
<comment type="caution">
    <text evidence="2">The sequence shown here is derived from an EMBL/GenBank/DDBJ whole genome shotgun (WGS) entry which is preliminary data.</text>
</comment>
<evidence type="ECO:0000259" key="1">
    <source>
        <dbReference type="PROSITE" id="PS50995"/>
    </source>
</evidence>
<dbReference type="PROSITE" id="PS50995">
    <property type="entry name" value="HTH_MARR_2"/>
    <property type="match status" value="1"/>
</dbReference>
<dbReference type="InterPro" id="IPR000835">
    <property type="entry name" value="HTH_MarR-typ"/>
</dbReference>
<evidence type="ECO:0000313" key="2">
    <source>
        <dbReference type="EMBL" id="MBB5914464.1"/>
    </source>
</evidence>
<dbReference type="AlphaFoldDB" id="A0A7W9UIJ8"/>
<dbReference type="InterPro" id="IPR036390">
    <property type="entry name" value="WH_DNA-bd_sf"/>
</dbReference>
<name>A0A7W9UIJ8_9NOCA</name>
<organism evidence="2 3">
    <name type="scientific">Nocardia transvalensis</name>
    <dbReference type="NCBI Taxonomy" id="37333"/>
    <lineage>
        <taxon>Bacteria</taxon>
        <taxon>Bacillati</taxon>
        <taxon>Actinomycetota</taxon>
        <taxon>Actinomycetes</taxon>
        <taxon>Mycobacteriales</taxon>
        <taxon>Nocardiaceae</taxon>
        <taxon>Nocardia</taxon>
    </lineage>
</organism>
<protein>
    <submittedName>
        <fullName evidence="2">DNA-binding MarR family transcriptional regulator</fullName>
    </submittedName>
</protein>
<dbReference type="GO" id="GO:0006950">
    <property type="term" value="P:response to stress"/>
    <property type="evidence" value="ECO:0007669"/>
    <property type="project" value="TreeGrafter"/>
</dbReference>
<dbReference type="Proteomes" id="UP000540412">
    <property type="component" value="Unassembled WGS sequence"/>
</dbReference>
<dbReference type="Pfam" id="PF12802">
    <property type="entry name" value="MarR_2"/>
    <property type="match status" value="1"/>
</dbReference>
<dbReference type="EMBL" id="JACHIT010000001">
    <property type="protein sequence ID" value="MBB5914464.1"/>
    <property type="molecule type" value="Genomic_DNA"/>
</dbReference>
<gene>
    <name evidence="2" type="ORF">BJY24_003331</name>
</gene>
<dbReference type="RefSeq" id="WP_040751024.1">
    <property type="nucleotide sequence ID" value="NZ_JACHIT010000001.1"/>
</dbReference>
<keyword evidence="2" id="KW-0238">DNA-binding</keyword>
<dbReference type="SMART" id="SM00347">
    <property type="entry name" value="HTH_MARR"/>
    <property type="match status" value="1"/>
</dbReference>
<dbReference type="Gene3D" id="1.10.10.10">
    <property type="entry name" value="Winged helix-like DNA-binding domain superfamily/Winged helix DNA-binding domain"/>
    <property type="match status" value="1"/>
</dbReference>
<dbReference type="InterPro" id="IPR036388">
    <property type="entry name" value="WH-like_DNA-bd_sf"/>
</dbReference>
<dbReference type="GO" id="GO:0003700">
    <property type="term" value="F:DNA-binding transcription factor activity"/>
    <property type="evidence" value="ECO:0007669"/>
    <property type="project" value="InterPro"/>
</dbReference>
<proteinExistence type="predicted"/>
<accession>A0A7W9UIJ8</accession>
<keyword evidence="3" id="KW-1185">Reference proteome</keyword>
<feature type="domain" description="HTH marR-type" evidence="1">
    <location>
        <begin position="1"/>
        <end position="134"/>
    </location>
</feature>
<dbReference type="InterPro" id="IPR039422">
    <property type="entry name" value="MarR/SlyA-like"/>
</dbReference>
<reference evidence="2 3" key="1">
    <citation type="submission" date="2020-08" db="EMBL/GenBank/DDBJ databases">
        <title>Sequencing the genomes of 1000 actinobacteria strains.</title>
        <authorList>
            <person name="Klenk H.-P."/>
        </authorList>
    </citation>
    <scope>NUCLEOTIDE SEQUENCE [LARGE SCALE GENOMIC DNA]</scope>
    <source>
        <strain evidence="2 3">DSM 43582</strain>
    </source>
</reference>
<dbReference type="SUPFAM" id="SSF46785">
    <property type="entry name" value="Winged helix' DNA-binding domain"/>
    <property type="match status" value="1"/>
</dbReference>
<dbReference type="PANTHER" id="PTHR33164">
    <property type="entry name" value="TRANSCRIPTIONAL REGULATOR, MARR FAMILY"/>
    <property type="match status" value="1"/>
</dbReference>